<dbReference type="EMBL" id="JOJR01000008">
    <property type="protein sequence ID" value="RCN52264.1"/>
    <property type="molecule type" value="Genomic_DNA"/>
</dbReference>
<sequence length="455" mass="50214">CHGTFAHIYLFCLGKNDFNLGFSILDINCPGNGLTPDERGELLKAHNRLRSKIVKGAAPNSSGNLNAGQNMYALKYDCDLEKAAEDAMGGACRQATPNPNGHNVQAYTTPVMVAIAKNEQLQDAVQQWYQPVIQHGLKDPGNKFTDPRLQSFANLAHHKTTKVGCHYAKCSKPDRVVIGCMYNNPIQPNEVIYPKGTPCTKNDDCTVYNPSTCNTNTHLSTTAPTTSTATTATATATTSSHMRLRDGRMLENICYLAQGSGMCSNAEMTDEVRKKILDMHNWRRSQVALGRIRNGRNSYNCPTAANMYKMEYDCELEKSALDYAKQCSHMPSDPATRQGQGENVNSGRKKNDKMKEAKRAVQSWWNQIFQNGLNQKMKFIQNLRDKPNAPTAFTQMAWALSTKIGCAVVDCQGIPFTVCRYKKEGNVVPKQIYKIGPPCSACKTSCIGKGLCATP</sequence>
<protein>
    <submittedName>
        <fullName evidence="3">SCP-like protein</fullName>
    </submittedName>
</protein>
<keyword evidence="4" id="KW-1185">Reference proteome</keyword>
<comment type="caution">
    <text evidence="3">The sequence shown here is derived from an EMBL/GenBank/DDBJ whole genome shotgun (WGS) entry which is preliminary data.</text>
</comment>
<dbReference type="InterPro" id="IPR014044">
    <property type="entry name" value="CAP_dom"/>
</dbReference>
<dbReference type="InterPro" id="IPR001283">
    <property type="entry name" value="CRISP-related"/>
</dbReference>
<reference evidence="3 4" key="1">
    <citation type="submission" date="2014-10" db="EMBL/GenBank/DDBJ databases">
        <title>Draft genome of the hookworm Ancylostoma caninum.</title>
        <authorList>
            <person name="Mitreva M."/>
        </authorList>
    </citation>
    <scope>NUCLEOTIDE SEQUENCE [LARGE SCALE GENOMIC DNA]</scope>
    <source>
        <strain evidence="3 4">Baltimore</strain>
    </source>
</reference>
<dbReference type="CDD" id="cd05380">
    <property type="entry name" value="CAP_euk"/>
    <property type="match status" value="2"/>
</dbReference>
<feature type="compositionally biased region" description="Polar residues" evidence="1">
    <location>
        <begin position="335"/>
        <end position="346"/>
    </location>
</feature>
<dbReference type="Pfam" id="PF00188">
    <property type="entry name" value="CAP"/>
    <property type="match status" value="2"/>
</dbReference>
<dbReference type="Gene3D" id="3.40.33.10">
    <property type="entry name" value="CAP"/>
    <property type="match status" value="2"/>
</dbReference>
<dbReference type="SUPFAM" id="SSF55797">
    <property type="entry name" value="PR-1-like"/>
    <property type="match status" value="2"/>
</dbReference>
<dbReference type="Proteomes" id="UP000252519">
    <property type="component" value="Unassembled WGS sequence"/>
</dbReference>
<dbReference type="OrthoDB" id="337038at2759"/>
<dbReference type="PRINTS" id="PR00837">
    <property type="entry name" value="V5TPXLIKE"/>
</dbReference>
<feature type="region of interest" description="Disordered" evidence="1">
    <location>
        <begin position="329"/>
        <end position="355"/>
    </location>
</feature>
<dbReference type="SMART" id="SM00198">
    <property type="entry name" value="SCP"/>
    <property type="match status" value="2"/>
</dbReference>
<name>A0A368H6R7_ANCCA</name>
<dbReference type="AlphaFoldDB" id="A0A368H6R7"/>
<feature type="non-terminal residue" evidence="3">
    <location>
        <position position="1"/>
    </location>
</feature>
<organism evidence="3 4">
    <name type="scientific">Ancylostoma caninum</name>
    <name type="common">Dog hookworm</name>
    <dbReference type="NCBI Taxonomy" id="29170"/>
    <lineage>
        <taxon>Eukaryota</taxon>
        <taxon>Metazoa</taxon>
        <taxon>Ecdysozoa</taxon>
        <taxon>Nematoda</taxon>
        <taxon>Chromadorea</taxon>
        <taxon>Rhabditida</taxon>
        <taxon>Rhabditina</taxon>
        <taxon>Rhabditomorpha</taxon>
        <taxon>Strongyloidea</taxon>
        <taxon>Ancylostomatidae</taxon>
        <taxon>Ancylostomatinae</taxon>
        <taxon>Ancylostoma</taxon>
    </lineage>
</organism>
<dbReference type="InterPro" id="IPR035940">
    <property type="entry name" value="CAP_sf"/>
</dbReference>
<evidence type="ECO:0000259" key="2">
    <source>
        <dbReference type="SMART" id="SM00198"/>
    </source>
</evidence>
<evidence type="ECO:0000313" key="4">
    <source>
        <dbReference type="Proteomes" id="UP000252519"/>
    </source>
</evidence>
<evidence type="ECO:0000313" key="3">
    <source>
        <dbReference type="EMBL" id="RCN52264.1"/>
    </source>
</evidence>
<feature type="domain" description="SCP" evidence="2">
    <location>
        <begin position="271"/>
        <end position="429"/>
    </location>
</feature>
<evidence type="ECO:0000256" key="1">
    <source>
        <dbReference type="SAM" id="MobiDB-lite"/>
    </source>
</evidence>
<proteinExistence type="predicted"/>
<dbReference type="PANTHER" id="PTHR10334">
    <property type="entry name" value="CYSTEINE-RICH SECRETORY PROTEIN-RELATED"/>
    <property type="match status" value="1"/>
</dbReference>
<dbReference type="STRING" id="29170.A0A368H6R7"/>
<accession>A0A368H6R7</accession>
<feature type="domain" description="SCP" evidence="2">
    <location>
        <begin position="37"/>
        <end position="190"/>
    </location>
</feature>
<gene>
    <name evidence="3" type="ORF">ANCCAN_01697</name>
</gene>